<protein>
    <recommendedName>
        <fullName evidence="1">Nucleotidyl transferase domain-containing protein</fullName>
    </recommendedName>
</protein>
<name>A0A119CUE9_THIDE</name>
<comment type="caution">
    <text evidence="2">The sequence shown here is derived from an EMBL/GenBank/DDBJ whole genome shotgun (WGS) entry which is preliminary data.</text>
</comment>
<evidence type="ECO:0000259" key="1">
    <source>
        <dbReference type="Pfam" id="PF00483"/>
    </source>
</evidence>
<reference evidence="2 3" key="1">
    <citation type="journal article" date="2015" name="Appl. Environ. Microbiol.">
        <title>Aerobic and Anaerobic Thiosulfate Oxidation by a Cold-Adapted, Subglacial Chemoautotroph.</title>
        <authorList>
            <person name="Harrold Z.R."/>
            <person name="Skidmore M.L."/>
            <person name="Hamilton T.L."/>
            <person name="Desch L."/>
            <person name="Amada K."/>
            <person name="van Gelder W."/>
            <person name="Glover K."/>
            <person name="Roden E.E."/>
            <person name="Boyd E.S."/>
        </authorList>
    </citation>
    <scope>NUCLEOTIDE SEQUENCE [LARGE SCALE GENOMIC DNA]</scope>
    <source>
        <strain evidence="2 3">RG</strain>
    </source>
</reference>
<gene>
    <name evidence="2" type="ORF">ABW22_13535</name>
</gene>
<dbReference type="RefSeq" id="WP_059757741.1">
    <property type="nucleotide sequence ID" value="NZ_LDUG01000039.1"/>
</dbReference>
<dbReference type="OrthoDB" id="118778at2"/>
<dbReference type="GO" id="GO:0009298">
    <property type="term" value="P:GDP-mannose biosynthetic process"/>
    <property type="evidence" value="ECO:0007669"/>
    <property type="project" value="TreeGrafter"/>
</dbReference>
<sequence>MQDNHTWAVVLAAGEGKRLAVLTADEAGQHVPKQFCSLHGGPSLFGLALARASAIVPKDRVCAVVAKGHEHWWRQQSHEMHPDNLIVQPRNRGTGNGVLLALAYILKRDPQARLIFLPADHHVLAEDTLIQAMSSMLAGMPAHARGIFLLGVEPDDADPELGYIIPQKTAQQGAQGVRHFVEKPSRGVASKLIQEGGLWNSGIFAAAGDLLLALFKMRFPDNAQNIITTTARIADPANPSWALSHLYQQISNIDFSRHILQFQVADLQVVPVPHCGWSDLGTPHRVTERVNLLSGNACSANDPFGETAFLDLADAVIRADERGSVTQAAV</sequence>
<dbReference type="PATRIC" id="fig|36861.3.peg.2498"/>
<keyword evidence="3" id="KW-1185">Reference proteome</keyword>
<dbReference type="PANTHER" id="PTHR46390">
    <property type="entry name" value="MANNOSE-1-PHOSPHATE GUANYLYLTRANSFERASE"/>
    <property type="match status" value="1"/>
</dbReference>
<dbReference type="Gene3D" id="3.90.550.10">
    <property type="entry name" value="Spore Coat Polysaccharide Biosynthesis Protein SpsA, Chain A"/>
    <property type="match status" value="1"/>
</dbReference>
<dbReference type="InterPro" id="IPR051161">
    <property type="entry name" value="Mannose-6P_isomerase_type2"/>
</dbReference>
<dbReference type="SUPFAM" id="SSF53448">
    <property type="entry name" value="Nucleotide-diphospho-sugar transferases"/>
    <property type="match status" value="1"/>
</dbReference>
<feature type="domain" description="Nucleotidyl transferase" evidence="1">
    <location>
        <begin position="8"/>
        <end position="284"/>
    </location>
</feature>
<accession>A0A119CUE9</accession>
<dbReference type="InterPro" id="IPR005835">
    <property type="entry name" value="NTP_transferase_dom"/>
</dbReference>
<dbReference type="PANTHER" id="PTHR46390:SF1">
    <property type="entry name" value="MANNOSE-1-PHOSPHATE GUANYLYLTRANSFERASE"/>
    <property type="match status" value="1"/>
</dbReference>
<proteinExistence type="predicted"/>
<dbReference type="Pfam" id="PF00483">
    <property type="entry name" value="NTP_transferase"/>
    <property type="match status" value="1"/>
</dbReference>
<dbReference type="EMBL" id="LDUG01000039">
    <property type="protein sequence ID" value="KVW93721.1"/>
    <property type="molecule type" value="Genomic_DNA"/>
</dbReference>
<evidence type="ECO:0000313" key="3">
    <source>
        <dbReference type="Proteomes" id="UP000064243"/>
    </source>
</evidence>
<dbReference type="InterPro" id="IPR029044">
    <property type="entry name" value="Nucleotide-diphossugar_trans"/>
</dbReference>
<evidence type="ECO:0000313" key="2">
    <source>
        <dbReference type="EMBL" id="KVW93721.1"/>
    </source>
</evidence>
<dbReference type="Proteomes" id="UP000064243">
    <property type="component" value="Unassembled WGS sequence"/>
</dbReference>
<dbReference type="GO" id="GO:0004475">
    <property type="term" value="F:mannose-1-phosphate guanylyltransferase (GTP) activity"/>
    <property type="evidence" value="ECO:0007669"/>
    <property type="project" value="TreeGrafter"/>
</dbReference>
<organism evidence="2 3">
    <name type="scientific">Thiobacillus denitrificans</name>
    <dbReference type="NCBI Taxonomy" id="36861"/>
    <lineage>
        <taxon>Bacteria</taxon>
        <taxon>Pseudomonadati</taxon>
        <taxon>Pseudomonadota</taxon>
        <taxon>Betaproteobacteria</taxon>
        <taxon>Nitrosomonadales</taxon>
        <taxon>Thiobacillaceae</taxon>
        <taxon>Thiobacillus</taxon>
    </lineage>
</organism>
<dbReference type="AlphaFoldDB" id="A0A119CUE9"/>